<sequence>MYQRIQGLHSKKVDIANIARQVGSSRRTVYRYLHMKSPPEPAVIQHIEPKAVEPYVPYLLQRWNEGCRNAEQMLRELKEMGYSPSRSSVGRFITRLRHDSGKARSFKSEKTETIYQQSVQKHRPLSPLQVARLFLSKVEKRKEWEKQYLEKLCAIDSEVAQTYEQVQEFMVMLRQLEGNGLGEWLKKVKVLGVKELQAFAKGLEKDYEAVKTGLSLKWNNGGSEGQINRLKLLKRQTYGQAGFELMRRRVLHREVKVERKQRKKKKAVTEKAA</sequence>
<gene>
    <name evidence="2" type="ORF">HXX08_07060</name>
    <name evidence="3" type="ORF">OZ401_000760</name>
</gene>
<dbReference type="PANTHER" id="PTHR33498">
    <property type="entry name" value="TRANSPOSASE FOR INSERTION SEQUENCE ELEMENT IS1557"/>
    <property type="match status" value="1"/>
</dbReference>
<dbReference type="Pfam" id="PF02796">
    <property type="entry name" value="HTH_7"/>
    <property type="match status" value="1"/>
</dbReference>
<dbReference type="RefSeq" id="WP_341469388.1">
    <property type="nucleotide sequence ID" value="NZ_CP128399.1"/>
</dbReference>
<keyword evidence="5" id="KW-1185">Reference proteome</keyword>
<evidence type="ECO:0000313" key="4">
    <source>
        <dbReference type="Proteomes" id="UP000521676"/>
    </source>
</evidence>
<dbReference type="PROSITE" id="PS50531">
    <property type="entry name" value="HTH_IS21"/>
    <property type="match status" value="1"/>
</dbReference>
<dbReference type="GO" id="GO:0003677">
    <property type="term" value="F:DNA binding"/>
    <property type="evidence" value="ECO:0007669"/>
    <property type="project" value="InterPro"/>
</dbReference>
<feature type="domain" description="HTH IS21-type" evidence="1">
    <location>
        <begin position="1"/>
        <end position="63"/>
    </location>
</feature>
<dbReference type="InterPro" id="IPR006120">
    <property type="entry name" value="Resolvase_HTH_dom"/>
</dbReference>
<proteinExistence type="predicted"/>
<dbReference type="InterPro" id="IPR002560">
    <property type="entry name" value="Transposase_DDE"/>
</dbReference>
<dbReference type="AlphaFoldDB" id="A0A8T7M1M9"/>
<dbReference type="InterPro" id="IPR017894">
    <property type="entry name" value="HTH_IS21_transposase_type"/>
</dbReference>
<dbReference type="Proteomes" id="UP001431572">
    <property type="component" value="Chromosome 1"/>
</dbReference>
<dbReference type="EMBL" id="JACATZ010000001">
    <property type="protein sequence ID" value="NWJ45621.1"/>
    <property type="molecule type" value="Genomic_DNA"/>
</dbReference>
<name>A0A8T7M1M9_9CHLR</name>
<dbReference type="Pfam" id="PF01610">
    <property type="entry name" value="DDE_Tnp_ISL3"/>
    <property type="match status" value="1"/>
</dbReference>
<dbReference type="PANTHER" id="PTHR33498:SF1">
    <property type="entry name" value="TRANSPOSASE FOR INSERTION SEQUENCE ELEMENT IS1557"/>
    <property type="match status" value="1"/>
</dbReference>
<reference evidence="3" key="2">
    <citation type="journal article" date="2024" name="Nature">
        <title>Anoxygenic phototroph of the Chloroflexota uses a type I reaction centre.</title>
        <authorList>
            <person name="Tsuji J.M."/>
            <person name="Shaw N.A."/>
            <person name="Nagashima S."/>
            <person name="Venkiteswaran J.J."/>
            <person name="Schiff S.L."/>
            <person name="Watanabe T."/>
            <person name="Fukui M."/>
            <person name="Hanada S."/>
            <person name="Tank M."/>
            <person name="Neufeld J.D."/>
        </authorList>
    </citation>
    <scope>NUCLEOTIDE SEQUENCE</scope>
    <source>
        <strain evidence="3">L227-S17</strain>
    </source>
</reference>
<evidence type="ECO:0000313" key="5">
    <source>
        <dbReference type="Proteomes" id="UP001431572"/>
    </source>
</evidence>
<organism evidence="2 4">
    <name type="scientific">Candidatus Chlorohelix allophototropha</name>
    <dbReference type="NCBI Taxonomy" id="3003348"/>
    <lineage>
        <taxon>Bacteria</taxon>
        <taxon>Bacillati</taxon>
        <taxon>Chloroflexota</taxon>
        <taxon>Chloroflexia</taxon>
        <taxon>Candidatus Chloroheliales</taxon>
        <taxon>Candidatus Chloroheliaceae</taxon>
        <taxon>Candidatus Chlorohelix</taxon>
    </lineage>
</organism>
<evidence type="ECO:0000313" key="2">
    <source>
        <dbReference type="EMBL" id="NWJ45621.1"/>
    </source>
</evidence>
<dbReference type="Proteomes" id="UP000521676">
    <property type="component" value="Unassembled WGS sequence"/>
</dbReference>
<accession>A0A8T7M1M9</accession>
<evidence type="ECO:0000259" key="1">
    <source>
        <dbReference type="PROSITE" id="PS50531"/>
    </source>
</evidence>
<dbReference type="GO" id="GO:0000150">
    <property type="term" value="F:DNA strand exchange activity"/>
    <property type="evidence" value="ECO:0007669"/>
    <property type="project" value="InterPro"/>
</dbReference>
<dbReference type="InterPro" id="IPR047951">
    <property type="entry name" value="Transpos_ISL3"/>
</dbReference>
<dbReference type="EMBL" id="CP128399">
    <property type="protein sequence ID" value="WJW67494.1"/>
    <property type="molecule type" value="Genomic_DNA"/>
</dbReference>
<reference evidence="2 4" key="1">
    <citation type="submission" date="2020-06" db="EMBL/GenBank/DDBJ databases">
        <title>Anoxygenic phototrophic Chloroflexota member uses a Type I reaction center.</title>
        <authorList>
            <person name="Tsuji J.M."/>
            <person name="Shaw N.A."/>
            <person name="Nagashima S."/>
            <person name="Venkiteswaran J."/>
            <person name="Schiff S.L."/>
            <person name="Hanada S."/>
            <person name="Tank M."/>
            <person name="Neufeld J.D."/>
        </authorList>
    </citation>
    <scope>NUCLEOTIDE SEQUENCE [LARGE SCALE GENOMIC DNA]</scope>
    <source>
        <strain evidence="2">L227-S17</strain>
    </source>
</reference>
<evidence type="ECO:0000313" key="3">
    <source>
        <dbReference type="EMBL" id="WJW67494.1"/>
    </source>
</evidence>
<protein>
    <submittedName>
        <fullName evidence="2">Transposase</fullName>
    </submittedName>
</protein>